<dbReference type="AlphaFoldDB" id="A0A8S4RNR7"/>
<comment type="caution">
    <text evidence="2">The sequence shown here is derived from an EMBL/GenBank/DDBJ whole genome shotgun (WGS) entry which is preliminary data.</text>
</comment>
<reference evidence="2" key="1">
    <citation type="submission" date="2022-03" db="EMBL/GenBank/DDBJ databases">
        <authorList>
            <person name="Lindestad O."/>
        </authorList>
    </citation>
    <scope>NUCLEOTIDE SEQUENCE</scope>
</reference>
<protein>
    <submittedName>
        <fullName evidence="2">Jg18725 protein</fullName>
    </submittedName>
</protein>
<evidence type="ECO:0000313" key="3">
    <source>
        <dbReference type="Proteomes" id="UP000838756"/>
    </source>
</evidence>
<evidence type="ECO:0000256" key="1">
    <source>
        <dbReference type="SAM" id="MobiDB-lite"/>
    </source>
</evidence>
<sequence>MKVEERRKEGEERRGEERRGEERTIEWNRTKHSNVRSTWDYQPLSQKSSATWALCWDSGTSLDGWSSEQQWEISTYNKRSANVRKLPREKKKKNSHPGDRQRIHLILENKRVSTGFMAQTLPLFSTETDCILVTDKEIFQNKAKVNKYHEKDIRNVKNNHRVVSKKFGSCSIFDILQSSIDVDQYINNDA</sequence>
<dbReference type="Proteomes" id="UP000838756">
    <property type="component" value="Unassembled WGS sequence"/>
</dbReference>
<proteinExistence type="predicted"/>
<keyword evidence="3" id="KW-1185">Reference proteome</keyword>
<evidence type="ECO:0000313" key="2">
    <source>
        <dbReference type="EMBL" id="CAH2237922.1"/>
    </source>
</evidence>
<feature type="region of interest" description="Disordered" evidence="1">
    <location>
        <begin position="1"/>
        <end position="29"/>
    </location>
</feature>
<gene>
    <name evidence="2" type="primary">jg18725</name>
    <name evidence="2" type="ORF">PAEG_LOCUS15084</name>
</gene>
<accession>A0A8S4RNR7</accession>
<organism evidence="2 3">
    <name type="scientific">Pararge aegeria aegeria</name>
    <dbReference type="NCBI Taxonomy" id="348720"/>
    <lineage>
        <taxon>Eukaryota</taxon>
        <taxon>Metazoa</taxon>
        <taxon>Ecdysozoa</taxon>
        <taxon>Arthropoda</taxon>
        <taxon>Hexapoda</taxon>
        <taxon>Insecta</taxon>
        <taxon>Pterygota</taxon>
        <taxon>Neoptera</taxon>
        <taxon>Endopterygota</taxon>
        <taxon>Lepidoptera</taxon>
        <taxon>Glossata</taxon>
        <taxon>Ditrysia</taxon>
        <taxon>Papilionoidea</taxon>
        <taxon>Nymphalidae</taxon>
        <taxon>Satyrinae</taxon>
        <taxon>Satyrini</taxon>
        <taxon>Parargina</taxon>
        <taxon>Pararge</taxon>
    </lineage>
</organism>
<name>A0A8S4RNR7_9NEOP</name>
<dbReference type="EMBL" id="CAKXAJ010025303">
    <property type="protein sequence ID" value="CAH2237922.1"/>
    <property type="molecule type" value="Genomic_DNA"/>
</dbReference>